<protein>
    <recommendedName>
        <fullName evidence="4">DUF742 domain-containing protein</fullName>
    </recommendedName>
</protein>
<accession>A0A239MY68</accession>
<feature type="region of interest" description="Disordered" evidence="1">
    <location>
        <begin position="1"/>
        <end position="39"/>
    </location>
</feature>
<dbReference type="PANTHER" id="PTHR36221">
    <property type="entry name" value="DUF742 DOMAIN-CONTAINING PROTEIN"/>
    <property type="match status" value="1"/>
</dbReference>
<dbReference type="PANTHER" id="PTHR36221:SF1">
    <property type="entry name" value="DUF742 DOMAIN-CONTAINING PROTEIN"/>
    <property type="match status" value="1"/>
</dbReference>
<reference evidence="3" key="1">
    <citation type="submission" date="2017-06" db="EMBL/GenBank/DDBJ databases">
        <authorList>
            <person name="Varghese N."/>
            <person name="Submissions S."/>
        </authorList>
    </citation>
    <scope>NUCLEOTIDE SEQUENCE [LARGE SCALE GENOMIC DNA]</scope>
    <source>
        <strain evidence="3">JCM 23211</strain>
    </source>
</reference>
<gene>
    <name evidence="2" type="ORF">SAMN05421642_12375</name>
</gene>
<dbReference type="STRING" id="398843.A3K89_00505"/>
<dbReference type="Proteomes" id="UP000198327">
    <property type="component" value="Unassembled WGS sequence"/>
</dbReference>
<keyword evidence="3" id="KW-1185">Reference proteome</keyword>
<evidence type="ECO:0008006" key="4">
    <source>
        <dbReference type="Google" id="ProtNLM"/>
    </source>
</evidence>
<evidence type="ECO:0000256" key="1">
    <source>
        <dbReference type="SAM" id="MobiDB-lite"/>
    </source>
</evidence>
<proteinExistence type="predicted"/>
<dbReference type="Pfam" id="PF05331">
    <property type="entry name" value="DUF742"/>
    <property type="match status" value="1"/>
</dbReference>
<name>A0A239MY68_9NOCA</name>
<sequence>MDSVDNELGTKDPVAELEAMQPAELDTDDGDYESGPAPSLVRPYTLTAGRTTSEVYLPLEAPVHVVAGAFQNTWPASDVRTRIVLLCADGPSVAEISARLTIPLGVARVLVGDLVETGILHVSKTLGDDATADERRELIGRTLRGLRAL</sequence>
<dbReference type="EMBL" id="FZOW01000023">
    <property type="protein sequence ID" value="SNT46908.1"/>
    <property type="molecule type" value="Genomic_DNA"/>
</dbReference>
<organism evidence="2 3">
    <name type="scientific">Rhodococcoides kyotonense</name>
    <dbReference type="NCBI Taxonomy" id="398843"/>
    <lineage>
        <taxon>Bacteria</taxon>
        <taxon>Bacillati</taxon>
        <taxon>Actinomycetota</taxon>
        <taxon>Actinomycetes</taxon>
        <taxon>Mycobacteriales</taxon>
        <taxon>Nocardiaceae</taxon>
        <taxon>Rhodococcoides</taxon>
    </lineage>
</organism>
<dbReference type="InterPro" id="IPR007995">
    <property type="entry name" value="DUF742"/>
</dbReference>
<evidence type="ECO:0000313" key="3">
    <source>
        <dbReference type="Proteomes" id="UP000198327"/>
    </source>
</evidence>
<evidence type="ECO:0000313" key="2">
    <source>
        <dbReference type="EMBL" id="SNT46908.1"/>
    </source>
</evidence>
<dbReference type="AlphaFoldDB" id="A0A239MY68"/>